<feature type="binding site" evidence="5">
    <location>
        <position position="215"/>
    </location>
    <ligand>
        <name>Ca(2+)</name>
        <dbReference type="ChEBI" id="CHEBI:29108"/>
    </ligand>
</feature>
<dbReference type="AlphaFoldDB" id="A0A3S4HHY8"/>
<dbReference type="Gene3D" id="2.60.120.430">
    <property type="entry name" value="Galactose-binding lectin"/>
    <property type="match status" value="1"/>
</dbReference>
<dbReference type="Pfam" id="PF02278">
    <property type="entry name" value="Lyase_8"/>
    <property type="match status" value="1"/>
</dbReference>
<dbReference type="SUPFAM" id="SSF74650">
    <property type="entry name" value="Galactose mutarotase-like"/>
    <property type="match status" value="1"/>
</dbReference>
<dbReference type="InterPro" id="IPR011071">
    <property type="entry name" value="Lyase_8-like_C"/>
</dbReference>
<dbReference type="KEGG" id="avt:NCTC3438_00390"/>
<dbReference type="Gene3D" id="2.70.98.10">
    <property type="match status" value="1"/>
</dbReference>
<feature type="domain" description="Polysaccharide lyase family 8 central" evidence="7">
    <location>
        <begin position="630"/>
        <end position="887"/>
    </location>
</feature>
<dbReference type="SUPFAM" id="SSF49785">
    <property type="entry name" value="Galactose-binding domain-like"/>
    <property type="match status" value="1"/>
</dbReference>
<comment type="similarity">
    <text evidence="1 3">Belongs to the polysaccharide lyase 8 family.</text>
</comment>
<dbReference type="InterPro" id="IPR003159">
    <property type="entry name" value="Lyase_8_central_dom"/>
</dbReference>
<accession>A0A3S4HHY8</accession>
<dbReference type="GO" id="GO:0046872">
    <property type="term" value="F:metal ion binding"/>
    <property type="evidence" value="ECO:0007669"/>
    <property type="project" value="UniProtKB-KW"/>
</dbReference>
<dbReference type="Proteomes" id="UP000268198">
    <property type="component" value="Chromosome"/>
</dbReference>
<dbReference type="InterPro" id="IPR008979">
    <property type="entry name" value="Galactose-bd-like_sf"/>
</dbReference>
<dbReference type="InterPro" id="IPR015176">
    <property type="entry name" value="Lyase_N"/>
</dbReference>
<evidence type="ECO:0000259" key="7">
    <source>
        <dbReference type="Pfam" id="PF02278"/>
    </source>
</evidence>
<dbReference type="InterPro" id="IPR024200">
    <property type="entry name" value="Chondroitinase_ABC_I"/>
</dbReference>
<dbReference type="Pfam" id="PF09092">
    <property type="entry name" value="Lyase_N"/>
    <property type="match status" value="1"/>
</dbReference>
<dbReference type="InterPro" id="IPR039174">
    <property type="entry name" value="Chondroitin_ABC_lyase"/>
</dbReference>
<dbReference type="PIRSF" id="PIRSF034515">
    <property type="entry name" value="Chondroitinase"/>
    <property type="match status" value="1"/>
</dbReference>
<dbReference type="Gene3D" id="1.50.10.100">
    <property type="entry name" value="Chondroitin AC/alginate lyase"/>
    <property type="match status" value="1"/>
</dbReference>
<dbReference type="Gene3D" id="2.60.220.10">
    <property type="entry name" value="Polysaccharide lyase family 8-like, C-terminal"/>
    <property type="match status" value="1"/>
</dbReference>
<dbReference type="InterPro" id="IPR015177">
    <property type="entry name" value="Lyase_catalyt"/>
</dbReference>
<evidence type="ECO:0000256" key="4">
    <source>
        <dbReference type="PIRSR" id="PIRSR034515-1"/>
    </source>
</evidence>
<dbReference type="GO" id="GO:0006027">
    <property type="term" value="P:glycosaminoglycan catabolic process"/>
    <property type="evidence" value="ECO:0007669"/>
    <property type="project" value="InterPro"/>
</dbReference>
<proteinExistence type="inferred from homology"/>
<keyword evidence="3" id="KW-0119">Carbohydrate metabolism</keyword>
<evidence type="ECO:0000256" key="1">
    <source>
        <dbReference type="ARBA" id="ARBA00006699"/>
    </source>
</evidence>
<feature type="domain" description="Lyase N-terminal" evidence="8">
    <location>
        <begin position="41"/>
        <end position="235"/>
    </location>
</feature>
<dbReference type="OrthoDB" id="6394136at2"/>
<keyword evidence="5" id="KW-0106">Calcium</keyword>
<feature type="active site" description="Proton donor" evidence="4">
    <location>
        <position position="511"/>
    </location>
</feature>
<keyword evidence="11" id="KW-1185">Reference proteome</keyword>
<feature type="signal peptide" evidence="6">
    <location>
        <begin position="1"/>
        <end position="26"/>
    </location>
</feature>
<name>A0A3S4HHY8_AVIVO</name>
<keyword evidence="2 3" id="KW-0456">Lyase</keyword>
<dbReference type="RefSeq" id="WP_126371055.1">
    <property type="nucleotide sequence ID" value="NZ_LR134167.1"/>
</dbReference>
<feature type="active site" description="Proton acceptor" evidence="4">
    <location>
        <position position="504"/>
    </location>
</feature>
<feature type="domain" description="Lyase catalytic" evidence="9">
    <location>
        <begin position="250"/>
        <end position="602"/>
    </location>
</feature>
<dbReference type="PANTHER" id="PTHR37322">
    <property type="match status" value="1"/>
</dbReference>
<evidence type="ECO:0000259" key="9">
    <source>
        <dbReference type="Pfam" id="PF09093"/>
    </source>
</evidence>
<organism evidence="10 11">
    <name type="scientific">Avibacterium volantium</name>
    <name type="common">Pasteurella volantium</name>
    <dbReference type="NCBI Taxonomy" id="762"/>
    <lineage>
        <taxon>Bacteria</taxon>
        <taxon>Pseudomonadati</taxon>
        <taxon>Pseudomonadota</taxon>
        <taxon>Gammaproteobacteria</taxon>
        <taxon>Pasteurellales</taxon>
        <taxon>Pasteurellaceae</taxon>
        <taxon>Avibacterium</taxon>
    </lineage>
</organism>
<dbReference type="Pfam" id="PF09093">
    <property type="entry name" value="Lyase_catalyt"/>
    <property type="match status" value="1"/>
</dbReference>
<sequence>MSGKMKKLNVSLLALSATFMAGSSLASETRDPNNIMQAKIEPFVNSAVLKDFTVSKGSELSLTDLRSITGKTSLEWNWTAGSSIVFHRDYYVPSDAESREAWGRGSTPLFSFFIYNETPIDDYLIVDLGQGVTAYNNGDAGLRVKLDFKGWRAVGVSLNNDMEYREMAGSRVSGGTQDGGGDGPALSISRGIGSKIDSIRFMAPRAVKKGRFFIDHIMLSVDDFRYQWSDYHVKTRITEPEVRYKYSPLPKVSAAQLQQDLNTVETRFKDFLLYEADPRFKENINFKDLKQKFDSFTIRKSADGVITGRHVLTGKQKNRYQMGHMKPEDKKLFDEYIDLADYSTLMYNISRAYNKTRNNAERQQLANMYILLTEHLIDQGFYKGSGLITTHHWGYSSRWWYLSAFLMRDVLAQANLQKTIYDALLWYAREFKDSFDMVLTPDSSNLDYYNTLARQHLALLFLETDAKERGRLVASFANYISGSLSQNVPGSKDGLRADGTAWRHNGHYPGYAFPAFPNTAGLAYLFSGTAFAVKDEAYHNLKKALVSAWIYSNPNTGISISGRHPFATESLNSIADSYRWLALANKGKVDTELAGIYLTLAGKTAKQSAAIFKQEIAPAKLPQGFWAFNGGAFGIHRFNDKMVTLKTYNSNVWSSEIYFEENRYGRYQSNGSAQILSHKKPSEQGFVEAGWDWNRLPGITAIHLPFDKLNSPVTHTLMLRGETPYNGTSSLQQKYGMMASLLLSPSGMTNFDSKFTAKKTVLAADDHLIMVGTDIRSSNNNKDVETTLFQLSSDSSGNALLNGKTVSSSSPLSFKTGDWLIDGDGNGYLITNAPQGYVVKQKQKSIQGEPDKRYVGMARKETQGVFSSAWLDHSQQGNNAGYEYLVILDATPSKMQNLASQLKSGNKPYEFSAQSNAHIVKDRLSQVNGYAFYKSGNIEDDLVKSANMPAIVMTKQDGDALVVSGVTTNLNIVNEKRPKPLAVKVTLNGVWKVKQANPKVKVKASGSTTELVFSSFFGIPEEILLYK</sequence>
<keyword evidence="6" id="KW-0732">Signal</keyword>
<protein>
    <recommendedName>
        <fullName evidence="3">Chondroitin sulfate ABC lyase</fullName>
    </recommendedName>
    <alternativeName>
        <fullName evidence="3">Chondroitin ABC eliminase</fullName>
    </alternativeName>
    <alternativeName>
        <fullName evidence="3">Chondroitin ABC lyase</fullName>
    </alternativeName>
    <alternativeName>
        <fullName evidence="3">Chondroitinase ABC</fullName>
    </alternativeName>
</protein>
<dbReference type="InterPro" id="IPR011013">
    <property type="entry name" value="Gal_mutarotase_sf_dom"/>
</dbReference>
<feature type="active site" description="Proton acceptor" evidence="4">
    <location>
        <position position="392"/>
    </location>
</feature>
<evidence type="ECO:0000313" key="10">
    <source>
        <dbReference type="EMBL" id="VEB22329.1"/>
    </source>
</evidence>
<dbReference type="InterPro" id="IPR008929">
    <property type="entry name" value="Chondroitin_lyas"/>
</dbReference>
<evidence type="ECO:0000313" key="11">
    <source>
        <dbReference type="Proteomes" id="UP000268198"/>
    </source>
</evidence>
<dbReference type="InterPro" id="IPR014718">
    <property type="entry name" value="GH-type_carb-bd"/>
</dbReference>
<dbReference type="GO" id="GO:0005975">
    <property type="term" value="P:carbohydrate metabolic process"/>
    <property type="evidence" value="ECO:0007669"/>
    <property type="project" value="InterPro"/>
</dbReference>
<comment type="function">
    <text evidence="3">Broad-specificity glycosaminoglycan lyase.</text>
</comment>
<evidence type="ECO:0000259" key="8">
    <source>
        <dbReference type="Pfam" id="PF09092"/>
    </source>
</evidence>
<gene>
    <name evidence="10" type="ORF">NCTC3438_00390</name>
</gene>
<evidence type="ECO:0000256" key="2">
    <source>
        <dbReference type="ARBA" id="ARBA00023239"/>
    </source>
</evidence>
<dbReference type="GO" id="GO:0005576">
    <property type="term" value="C:extracellular region"/>
    <property type="evidence" value="ECO:0007669"/>
    <property type="project" value="InterPro"/>
</dbReference>
<evidence type="ECO:0000256" key="6">
    <source>
        <dbReference type="SAM" id="SignalP"/>
    </source>
</evidence>
<dbReference type="GO" id="GO:0030246">
    <property type="term" value="F:carbohydrate binding"/>
    <property type="evidence" value="ECO:0007669"/>
    <property type="project" value="InterPro"/>
</dbReference>
<dbReference type="SUPFAM" id="SSF49863">
    <property type="entry name" value="Hyaluronate lyase-like, C-terminal domain"/>
    <property type="match status" value="1"/>
</dbReference>
<dbReference type="PANTHER" id="PTHR37322:SF3">
    <property type="entry name" value="CHONDROITIN SULFATE ABC EXOLYASE"/>
    <property type="match status" value="1"/>
</dbReference>
<feature type="chain" id="PRO_5018709444" description="Chondroitin sulfate ABC lyase" evidence="6">
    <location>
        <begin position="27"/>
        <end position="1027"/>
    </location>
</feature>
<reference evidence="10 11" key="1">
    <citation type="submission" date="2018-12" db="EMBL/GenBank/DDBJ databases">
        <authorList>
            <consortium name="Pathogen Informatics"/>
        </authorList>
    </citation>
    <scope>NUCLEOTIDE SEQUENCE [LARGE SCALE GENOMIC DNA]</scope>
    <source>
        <strain evidence="10 11">NCTC3438</strain>
    </source>
</reference>
<dbReference type="SUPFAM" id="SSF48230">
    <property type="entry name" value="Chondroitin AC/alginate lyase"/>
    <property type="match status" value="1"/>
</dbReference>
<evidence type="ECO:0000256" key="5">
    <source>
        <dbReference type="PIRSR" id="PIRSR034515-3"/>
    </source>
</evidence>
<keyword evidence="5" id="KW-0479">Metal-binding</keyword>
<evidence type="ECO:0000256" key="3">
    <source>
        <dbReference type="PIRNR" id="PIRNR034515"/>
    </source>
</evidence>
<dbReference type="EMBL" id="LR134167">
    <property type="protein sequence ID" value="VEB22329.1"/>
    <property type="molecule type" value="Genomic_DNA"/>
</dbReference>
<dbReference type="GO" id="GO:0034000">
    <property type="term" value="F:chondroitin-sulfate-ABC endolyase activity"/>
    <property type="evidence" value="ECO:0007669"/>
    <property type="project" value="InterPro"/>
</dbReference>